<keyword evidence="2" id="KW-1185">Reference proteome</keyword>
<comment type="caution">
    <text evidence="1">The sequence shown here is derived from an EMBL/GenBank/DDBJ whole genome shotgun (WGS) entry which is preliminary data.</text>
</comment>
<dbReference type="EMBL" id="BPLQ01015079">
    <property type="protein sequence ID" value="GIY85761.1"/>
    <property type="molecule type" value="Genomic_DNA"/>
</dbReference>
<dbReference type="Proteomes" id="UP001054837">
    <property type="component" value="Unassembled WGS sequence"/>
</dbReference>
<accession>A0AAV4WS74</accession>
<evidence type="ECO:0000313" key="1">
    <source>
        <dbReference type="EMBL" id="GIY85761.1"/>
    </source>
</evidence>
<name>A0AAV4WS74_9ARAC</name>
<sequence length="89" mass="10028">MVEETSLEVGSQAHTLSESRGKSIFVQQRILKFFQKESEWQYGESLLSEEVCTILKAQKGKDRHHSDIPDASLQLGEVVLLKTPLEAIT</sequence>
<dbReference type="AlphaFoldDB" id="A0AAV4WS74"/>
<organism evidence="1 2">
    <name type="scientific">Caerostris darwini</name>
    <dbReference type="NCBI Taxonomy" id="1538125"/>
    <lineage>
        <taxon>Eukaryota</taxon>
        <taxon>Metazoa</taxon>
        <taxon>Ecdysozoa</taxon>
        <taxon>Arthropoda</taxon>
        <taxon>Chelicerata</taxon>
        <taxon>Arachnida</taxon>
        <taxon>Araneae</taxon>
        <taxon>Araneomorphae</taxon>
        <taxon>Entelegynae</taxon>
        <taxon>Araneoidea</taxon>
        <taxon>Araneidae</taxon>
        <taxon>Caerostris</taxon>
    </lineage>
</organism>
<proteinExistence type="predicted"/>
<evidence type="ECO:0000313" key="2">
    <source>
        <dbReference type="Proteomes" id="UP001054837"/>
    </source>
</evidence>
<reference evidence="1 2" key="1">
    <citation type="submission" date="2021-06" db="EMBL/GenBank/DDBJ databases">
        <title>Caerostris darwini draft genome.</title>
        <authorList>
            <person name="Kono N."/>
            <person name="Arakawa K."/>
        </authorList>
    </citation>
    <scope>NUCLEOTIDE SEQUENCE [LARGE SCALE GENOMIC DNA]</scope>
</reference>
<protein>
    <submittedName>
        <fullName evidence="1">Uncharacterized protein</fullName>
    </submittedName>
</protein>
<gene>
    <name evidence="1" type="ORF">CDAR_96471</name>
</gene>